<evidence type="ECO:0000256" key="5">
    <source>
        <dbReference type="ARBA" id="ARBA00023157"/>
    </source>
</evidence>
<comment type="subcellular location">
    <subcellularLocation>
        <location evidence="1">Membrane</location>
        <topology evidence="1">Multi-pass membrane protein</topology>
    </subcellularLocation>
</comment>
<evidence type="ECO:0000256" key="6">
    <source>
        <dbReference type="SAM" id="Phobius"/>
    </source>
</evidence>
<feature type="non-terminal residue" evidence="8">
    <location>
        <position position="1"/>
    </location>
</feature>
<feature type="transmembrane region" description="Helical" evidence="6">
    <location>
        <begin position="342"/>
        <end position="363"/>
    </location>
</feature>
<organism evidence="8 9">
    <name type="scientific">Polyodon spathula</name>
    <name type="common">North American paddlefish</name>
    <name type="synonym">Squalus spathula</name>
    <dbReference type="NCBI Taxonomy" id="7913"/>
    <lineage>
        <taxon>Eukaryota</taxon>
        <taxon>Metazoa</taxon>
        <taxon>Chordata</taxon>
        <taxon>Craniata</taxon>
        <taxon>Vertebrata</taxon>
        <taxon>Euteleostomi</taxon>
        <taxon>Actinopterygii</taxon>
        <taxon>Chondrostei</taxon>
        <taxon>Acipenseriformes</taxon>
        <taxon>Polyodontidae</taxon>
        <taxon>Polyodon</taxon>
    </lineage>
</organism>
<feature type="domain" description="G-protein coupled receptors family 2 profile 2" evidence="7">
    <location>
        <begin position="52"/>
        <end position="329"/>
    </location>
</feature>
<dbReference type="Gene3D" id="1.20.1070.10">
    <property type="entry name" value="Rhodopsin 7-helix transmembrane proteins"/>
    <property type="match status" value="1"/>
</dbReference>
<name>A0ABS2XV78_POLSP</name>
<dbReference type="PRINTS" id="PR01154">
    <property type="entry name" value="VIP1RECEPTOR"/>
</dbReference>
<dbReference type="InterPro" id="IPR000832">
    <property type="entry name" value="GPCR_2_secretin-like"/>
</dbReference>
<evidence type="ECO:0000313" key="8">
    <source>
        <dbReference type="EMBL" id="MBN3277822.1"/>
    </source>
</evidence>
<proteinExistence type="predicted"/>
<dbReference type="PANTHER" id="PTHR45620">
    <property type="entry name" value="PDF RECEPTOR-LIKE PROTEIN-RELATED"/>
    <property type="match status" value="1"/>
</dbReference>
<feature type="transmembrane region" description="Helical" evidence="6">
    <location>
        <begin position="205"/>
        <end position="230"/>
    </location>
</feature>
<dbReference type="InterPro" id="IPR017981">
    <property type="entry name" value="GPCR_2-like_7TM"/>
</dbReference>
<evidence type="ECO:0000259" key="7">
    <source>
        <dbReference type="PROSITE" id="PS50261"/>
    </source>
</evidence>
<feature type="transmembrane region" description="Helical" evidence="6">
    <location>
        <begin position="165"/>
        <end position="185"/>
    </location>
</feature>
<evidence type="ECO:0000256" key="2">
    <source>
        <dbReference type="ARBA" id="ARBA00022692"/>
    </source>
</evidence>
<dbReference type="Proteomes" id="UP001166093">
    <property type="component" value="Unassembled WGS sequence"/>
</dbReference>
<dbReference type="Pfam" id="PF00002">
    <property type="entry name" value="7tm_2"/>
    <property type="match status" value="1"/>
</dbReference>
<evidence type="ECO:0000256" key="3">
    <source>
        <dbReference type="ARBA" id="ARBA00022989"/>
    </source>
</evidence>
<feature type="transmembrane region" description="Helical" evidence="6">
    <location>
        <begin position="292"/>
        <end position="309"/>
    </location>
</feature>
<dbReference type="PRINTS" id="PR00249">
    <property type="entry name" value="GPCRSECRETIN"/>
</dbReference>
<evidence type="ECO:0000313" key="9">
    <source>
        <dbReference type="Proteomes" id="UP001166093"/>
    </source>
</evidence>
<dbReference type="InterPro" id="IPR001771">
    <property type="entry name" value="GPCR_2_VIP_rcpt_1"/>
</dbReference>
<keyword evidence="4 6" id="KW-0472">Membrane</keyword>
<evidence type="ECO:0000256" key="4">
    <source>
        <dbReference type="ARBA" id="ARBA00023136"/>
    </source>
</evidence>
<evidence type="ECO:0000256" key="1">
    <source>
        <dbReference type="ARBA" id="ARBA00004141"/>
    </source>
</evidence>
<feature type="transmembrane region" description="Helical" evidence="6">
    <location>
        <begin position="89"/>
        <end position="110"/>
    </location>
</feature>
<feature type="transmembrane region" description="Helical" evidence="6">
    <location>
        <begin position="130"/>
        <end position="158"/>
    </location>
</feature>
<keyword evidence="9" id="KW-1185">Reference proteome</keyword>
<dbReference type="PANTHER" id="PTHR45620:SF24">
    <property type="entry name" value="VASOACTIVE INTESTINAL POLYPEPTIDE RECEPTOR 1"/>
    <property type="match status" value="1"/>
</dbReference>
<keyword evidence="5" id="KW-1015">Disulfide bond</keyword>
<gene>
    <name evidence="8" type="primary">Vipr1_0</name>
    <name evidence="8" type="ORF">GTO93_0007637</name>
</gene>
<keyword evidence="3 6" id="KW-1133">Transmembrane helix</keyword>
<accession>A0ABS2XV78</accession>
<protein>
    <submittedName>
        <fullName evidence="8">VIPR protein</fullName>
    </submittedName>
</protein>
<dbReference type="EMBL" id="JAAWVQ010073948">
    <property type="protein sequence ID" value="MBN3277822.1"/>
    <property type="molecule type" value="Genomic_DNA"/>
</dbReference>
<dbReference type="InterPro" id="IPR050332">
    <property type="entry name" value="GPCR_2"/>
</dbReference>
<feature type="transmembrane region" description="Helical" evidence="6">
    <location>
        <begin position="54"/>
        <end position="77"/>
    </location>
</feature>
<keyword evidence="2 6" id="KW-0812">Transmembrane</keyword>
<reference evidence="8" key="1">
    <citation type="journal article" date="2021" name="Cell">
        <title>Tracing the genetic footprints of vertebrate landing in non-teleost ray-finned fishes.</title>
        <authorList>
            <person name="Bi X."/>
            <person name="Wang K."/>
            <person name="Yang L."/>
            <person name="Pan H."/>
            <person name="Jiang H."/>
            <person name="Wei Q."/>
            <person name="Fang M."/>
            <person name="Yu H."/>
            <person name="Zhu C."/>
            <person name="Cai Y."/>
            <person name="He Y."/>
            <person name="Gan X."/>
            <person name="Zeng H."/>
            <person name="Yu D."/>
            <person name="Zhu Y."/>
            <person name="Jiang H."/>
            <person name="Qiu Q."/>
            <person name="Yang H."/>
            <person name="Zhang Y.E."/>
            <person name="Wang W."/>
            <person name="Zhu M."/>
            <person name="He S."/>
            <person name="Zhang G."/>
        </authorList>
    </citation>
    <scope>NUCLEOTIDE SEQUENCE</scope>
    <source>
        <strain evidence="8">Pddl_001</strain>
    </source>
</reference>
<dbReference type="PROSITE" id="PS50261">
    <property type="entry name" value="G_PROTEIN_RECEP_F2_4"/>
    <property type="match status" value="1"/>
</dbReference>
<comment type="caution">
    <text evidence="8">The sequence shown here is derived from an EMBL/GenBank/DDBJ whole genome shotgun (WGS) entry which is preliminary data.</text>
</comment>
<feature type="non-terminal residue" evidence="8">
    <location>
        <position position="383"/>
    </location>
</feature>
<sequence>MCKAVYCCLIGNVTRSCTKQGWAGMHPVSYAVACGYDVNTSAMEETQFFGTVKIGYTVGHSLSLISLTVAMTILCVFRKLHCTRNFIHMHLFMSFILRAVAVFVKDVVLFESGESDHCFVGSIGCKAAIVFFQYCIMANFFWLLVEGLYLHTLLVVSFFSERKYFWWYIMIGWGGPSVFITAWSITRAYYNDIGCWDIIEAPYWWIIKAPILVSILANSILLICIIRILVQKLHSPDVGRSESNQYLVSHSSMTGGSVLYQGSHVQSCSFLYDRRVSFVPGLTCIERLAKSTLLLIPLFGAHYIIFAFVPDHFRVDVKLIFELILGSFQVSQENKNSPTSTWINVLSISLFMSQTVAFHVSLFERSSCCLMKQQGNVCAICTV</sequence>